<proteinExistence type="predicted"/>
<sequence length="141" mass="16487">MKWVGSYNLENIKAVQWDNIKEGQAIREFTEETKLEVVPTGLWLTECGFLGSGPDGLVGDNAIIEIKCPYKFREKLMTEELQTDHSYIVYCDGDELVLNKNYEYYHQIQGNLTICDRELCYLIIWTPEKIFFLKFTRTRTG</sequence>
<dbReference type="PANTHER" id="PTHR46609:SF8">
    <property type="entry name" value="YQAJ VIRAL RECOMBINASE DOMAIN-CONTAINING PROTEIN"/>
    <property type="match status" value="1"/>
</dbReference>
<dbReference type="EMBL" id="JANEYF010003168">
    <property type="protein sequence ID" value="KAJ8938645.1"/>
    <property type="molecule type" value="Genomic_DNA"/>
</dbReference>
<dbReference type="Gene3D" id="3.90.320.10">
    <property type="match status" value="1"/>
</dbReference>
<accession>A0AAV8XIN7</accession>
<name>A0AAV8XIN7_9CUCU</name>
<dbReference type="InterPro" id="IPR019080">
    <property type="entry name" value="YqaJ_viral_recombinase"/>
</dbReference>
<protein>
    <recommendedName>
        <fullName evidence="1">YqaJ viral recombinase domain-containing protein</fullName>
    </recommendedName>
</protein>
<dbReference type="InterPro" id="IPR011335">
    <property type="entry name" value="Restrct_endonuc-II-like"/>
</dbReference>
<reference evidence="2" key="1">
    <citation type="journal article" date="2023" name="Insect Mol. Biol.">
        <title>Genome sequencing provides insights into the evolution of gene families encoding plant cell wall-degrading enzymes in longhorned beetles.</title>
        <authorList>
            <person name="Shin N.R."/>
            <person name="Okamura Y."/>
            <person name="Kirsch R."/>
            <person name="Pauchet Y."/>
        </authorList>
    </citation>
    <scope>NUCLEOTIDE SEQUENCE</scope>
    <source>
        <strain evidence="2">RBIC_L_NR</strain>
    </source>
</reference>
<feature type="domain" description="YqaJ viral recombinase" evidence="1">
    <location>
        <begin position="10"/>
        <end position="116"/>
    </location>
</feature>
<organism evidence="2 3">
    <name type="scientific">Rhamnusium bicolor</name>
    <dbReference type="NCBI Taxonomy" id="1586634"/>
    <lineage>
        <taxon>Eukaryota</taxon>
        <taxon>Metazoa</taxon>
        <taxon>Ecdysozoa</taxon>
        <taxon>Arthropoda</taxon>
        <taxon>Hexapoda</taxon>
        <taxon>Insecta</taxon>
        <taxon>Pterygota</taxon>
        <taxon>Neoptera</taxon>
        <taxon>Endopterygota</taxon>
        <taxon>Coleoptera</taxon>
        <taxon>Polyphaga</taxon>
        <taxon>Cucujiformia</taxon>
        <taxon>Chrysomeloidea</taxon>
        <taxon>Cerambycidae</taxon>
        <taxon>Lepturinae</taxon>
        <taxon>Rhagiini</taxon>
        <taxon>Rhamnusium</taxon>
    </lineage>
</organism>
<evidence type="ECO:0000259" key="1">
    <source>
        <dbReference type="Pfam" id="PF09588"/>
    </source>
</evidence>
<evidence type="ECO:0000313" key="3">
    <source>
        <dbReference type="Proteomes" id="UP001162156"/>
    </source>
</evidence>
<dbReference type="InterPro" id="IPR051703">
    <property type="entry name" value="NF-kappa-B_Signaling_Reg"/>
</dbReference>
<dbReference type="AlphaFoldDB" id="A0AAV8XIN7"/>
<dbReference type="SUPFAM" id="SSF52980">
    <property type="entry name" value="Restriction endonuclease-like"/>
    <property type="match status" value="1"/>
</dbReference>
<dbReference type="GO" id="GO:0006281">
    <property type="term" value="P:DNA repair"/>
    <property type="evidence" value="ECO:0007669"/>
    <property type="project" value="UniProtKB-ARBA"/>
</dbReference>
<comment type="caution">
    <text evidence="2">The sequence shown here is derived from an EMBL/GenBank/DDBJ whole genome shotgun (WGS) entry which is preliminary data.</text>
</comment>
<keyword evidence="3" id="KW-1185">Reference proteome</keyword>
<gene>
    <name evidence="2" type="ORF">NQ314_011384</name>
</gene>
<dbReference type="InterPro" id="IPR011604">
    <property type="entry name" value="PDDEXK-like_dom_sf"/>
</dbReference>
<dbReference type="PANTHER" id="PTHR46609">
    <property type="entry name" value="EXONUCLEASE, PHAGE-TYPE/RECB, C-TERMINAL DOMAIN-CONTAINING PROTEIN"/>
    <property type="match status" value="1"/>
</dbReference>
<evidence type="ECO:0000313" key="2">
    <source>
        <dbReference type="EMBL" id="KAJ8938645.1"/>
    </source>
</evidence>
<dbReference type="Proteomes" id="UP001162156">
    <property type="component" value="Unassembled WGS sequence"/>
</dbReference>
<dbReference type="Pfam" id="PF09588">
    <property type="entry name" value="YqaJ"/>
    <property type="match status" value="1"/>
</dbReference>